<feature type="region of interest" description="Disordered" evidence="1">
    <location>
        <begin position="235"/>
        <end position="289"/>
    </location>
</feature>
<gene>
    <name evidence="2" type="ORF">I302_02195</name>
    <name evidence="3" type="ORF">I302_103494</name>
</gene>
<proteinExistence type="predicted"/>
<dbReference type="KEGG" id="kbi:30206594"/>
<sequence length="289" mass="32850">MDFWPRLPAFSTIPRVTHRNAFLTDYPTSNDPGQYGREEVCYCGNFDKNSTFNISRADADLATTDPIHPSCESEVVLVRSDEEGNHRCWTRVHHGRRVDSWKRLPKGVEVHLINRGHSTASSTVKRNKANGSGAKEESIMITEYQGRNATLIDLESGTERTVYLLDRTEDDVPSILPEKYVYGKIQYGFSEKASKPIRVNSVIDGWILRQHTTDAQYMWERLTGRYSIEIQSDTFRSDHEPMPMTGSNRTNWLGPADHDDDSENDGSNTEYSDVPPDELEMEEGEVEAA</sequence>
<evidence type="ECO:0000313" key="3">
    <source>
        <dbReference type="EMBL" id="WVW81500.1"/>
    </source>
</evidence>
<accession>A0A1B9G8I9</accession>
<evidence type="ECO:0000313" key="2">
    <source>
        <dbReference type="EMBL" id="OCF27354.1"/>
    </source>
</evidence>
<dbReference type="EMBL" id="KI894019">
    <property type="protein sequence ID" value="OCF27354.1"/>
    <property type="molecule type" value="Genomic_DNA"/>
</dbReference>
<dbReference type="AlphaFoldDB" id="A0A1B9G8I9"/>
<reference evidence="2" key="1">
    <citation type="submission" date="2013-07" db="EMBL/GenBank/DDBJ databases">
        <title>The Genome Sequence of Cryptococcus bestiolae CBS10118.</title>
        <authorList>
            <consortium name="The Broad Institute Genome Sequencing Platform"/>
            <person name="Cuomo C."/>
            <person name="Litvintseva A."/>
            <person name="Chen Y."/>
            <person name="Heitman J."/>
            <person name="Sun S."/>
            <person name="Springer D."/>
            <person name="Dromer F."/>
            <person name="Young S.K."/>
            <person name="Zeng Q."/>
            <person name="Gargeya S."/>
            <person name="Fitzgerald M."/>
            <person name="Abouelleil A."/>
            <person name="Alvarado L."/>
            <person name="Berlin A.M."/>
            <person name="Chapman S.B."/>
            <person name="Dewar J."/>
            <person name="Goldberg J."/>
            <person name="Griggs A."/>
            <person name="Gujja S."/>
            <person name="Hansen M."/>
            <person name="Howarth C."/>
            <person name="Imamovic A."/>
            <person name="Larimer J."/>
            <person name="McCowan C."/>
            <person name="Murphy C."/>
            <person name="Pearson M."/>
            <person name="Priest M."/>
            <person name="Roberts A."/>
            <person name="Saif S."/>
            <person name="Shea T."/>
            <person name="Sykes S."/>
            <person name="Wortman J."/>
            <person name="Nusbaum C."/>
            <person name="Birren B."/>
        </authorList>
    </citation>
    <scope>NUCLEOTIDE SEQUENCE [LARGE SCALE GENOMIC DNA]</scope>
    <source>
        <strain evidence="2">CBS 10118</strain>
    </source>
</reference>
<dbReference type="EMBL" id="CP144542">
    <property type="protein sequence ID" value="WVW81500.1"/>
    <property type="molecule type" value="Genomic_DNA"/>
</dbReference>
<keyword evidence="4" id="KW-1185">Reference proteome</keyword>
<dbReference type="RefSeq" id="XP_019048424.1">
    <property type="nucleotide sequence ID" value="XM_019188862.1"/>
</dbReference>
<feature type="compositionally biased region" description="Acidic residues" evidence="1">
    <location>
        <begin position="275"/>
        <end position="289"/>
    </location>
</feature>
<dbReference type="Proteomes" id="UP000092730">
    <property type="component" value="Chromosome 2"/>
</dbReference>
<evidence type="ECO:0000256" key="1">
    <source>
        <dbReference type="SAM" id="MobiDB-lite"/>
    </source>
</evidence>
<reference evidence="2" key="3">
    <citation type="submission" date="2014-01" db="EMBL/GenBank/DDBJ databases">
        <title>Evolution of pathogenesis and genome organization in the Tremellales.</title>
        <authorList>
            <person name="Cuomo C."/>
            <person name="Litvintseva A."/>
            <person name="Heitman J."/>
            <person name="Chen Y."/>
            <person name="Sun S."/>
            <person name="Springer D."/>
            <person name="Dromer F."/>
            <person name="Young S."/>
            <person name="Zeng Q."/>
            <person name="Chapman S."/>
            <person name="Gujja S."/>
            <person name="Saif S."/>
            <person name="Birren B."/>
        </authorList>
    </citation>
    <scope>NUCLEOTIDE SEQUENCE</scope>
    <source>
        <strain evidence="2">CBS 10118</strain>
    </source>
</reference>
<dbReference type="VEuPathDB" id="FungiDB:I302_02195"/>
<organism evidence="2">
    <name type="scientific">Kwoniella bestiolae CBS 10118</name>
    <dbReference type="NCBI Taxonomy" id="1296100"/>
    <lineage>
        <taxon>Eukaryota</taxon>
        <taxon>Fungi</taxon>
        <taxon>Dikarya</taxon>
        <taxon>Basidiomycota</taxon>
        <taxon>Agaricomycotina</taxon>
        <taxon>Tremellomycetes</taxon>
        <taxon>Tremellales</taxon>
        <taxon>Cryptococcaceae</taxon>
        <taxon>Kwoniella</taxon>
    </lineage>
</organism>
<protein>
    <submittedName>
        <fullName evidence="2">Uncharacterized protein</fullName>
    </submittedName>
</protein>
<reference evidence="3" key="2">
    <citation type="submission" date="2013-07" db="EMBL/GenBank/DDBJ databases">
        <authorList>
            <consortium name="The Broad Institute Genome Sequencing Platform"/>
            <person name="Cuomo C."/>
            <person name="Litvintseva A."/>
            <person name="Chen Y."/>
            <person name="Heitman J."/>
            <person name="Sun S."/>
            <person name="Springer D."/>
            <person name="Dromer F."/>
            <person name="Young S.K."/>
            <person name="Zeng Q."/>
            <person name="Gargeya S."/>
            <person name="Fitzgerald M."/>
            <person name="Abouelleil A."/>
            <person name="Alvarado L."/>
            <person name="Berlin A.M."/>
            <person name="Chapman S.B."/>
            <person name="Dewar J."/>
            <person name="Goldberg J."/>
            <person name="Griggs A."/>
            <person name="Gujja S."/>
            <person name="Hansen M."/>
            <person name="Howarth C."/>
            <person name="Imamovic A."/>
            <person name="Larimer J."/>
            <person name="McCowan C."/>
            <person name="Murphy C."/>
            <person name="Pearson M."/>
            <person name="Priest M."/>
            <person name="Roberts A."/>
            <person name="Saif S."/>
            <person name="Shea T."/>
            <person name="Sykes S."/>
            <person name="Wortman J."/>
            <person name="Nusbaum C."/>
            <person name="Birren B."/>
        </authorList>
    </citation>
    <scope>NUCLEOTIDE SEQUENCE</scope>
    <source>
        <strain evidence="3">CBS 10118</strain>
    </source>
</reference>
<dbReference type="GeneID" id="30206594"/>
<name>A0A1B9G8I9_9TREE</name>
<reference evidence="3" key="4">
    <citation type="submission" date="2024-02" db="EMBL/GenBank/DDBJ databases">
        <title>Comparative genomics of Cryptococcus and Kwoniella reveals pathogenesis evolution and contrasting modes of karyotype evolution via chromosome fusion or intercentromeric recombination.</title>
        <authorList>
            <person name="Coelho M.A."/>
            <person name="David-Palma M."/>
            <person name="Shea T."/>
            <person name="Bowers K."/>
            <person name="McGinley-Smith S."/>
            <person name="Mohammad A.W."/>
            <person name="Gnirke A."/>
            <person name="Yurkov A.M."/>
            <person name="Nowrousian M."/>
            <person name="Sun S."/>
            <person name="Cuomo C.A."/>
            <person name="Heitman J."/>
        </authorList>
    </citation>
    <scope>NUCLEOTIDE SEQUENCE</scope>
    <source>
        <strain evidence="3">CBS 10118</strain>
    </source>
</reference>
<evidence type="ECO:0000313" key="4">
    <source>
        <dbReference type="Proteomes" id="UP000092730"/>
    </source>
</evidence>